<evidence type="ECO:0000313" key="3">
    <source>
        <dbReference type="Proteomes" id="UP000023152"/>
    </source>
</evidence>
<organism evidence="2 3">
    <name type="scientific">Reticulomyxa filosa</name>
    <dbReference type="NCBI Taxonomy" id="46433"/>
    <lineage>
        <taxon>Eukaryota</taxon>
        <taxon>Sar</taxon>
        <taxon>Rhizaria</taxon>
        <taxon>Retaria</taxon>
        <taxon>Foraminifera</taxon>
        <taxon>Monothalamids</taxon>
        <taxon>Reticulomyxidae</taxon>
        <taxon>Reticulomyxa</taxon>
    </lineage>
</organism>
<sequence>MYVCVCVWIETFVMTTKAQTGPFKNGNEVLLTGTVVKSTIEISSTENLASPSSRANQRLAANLVQMSIHSDSGMEQEPGEEQKKKNKKKQEQDQAFDNCVTQVEIITGNSLRSQDYHAHTDMSANNNNNDNNNNDNNNNDNNNNDNNNNDNNNDVLKQEEEMTIEIEDDEKINETWNKKEEDSRQERQRQDGLQAGISEGYSNPMHANCVQRLKIYVVFVCLCDDIWNVSRQ</sequence>
<dbReference type="AlphaFoldDB" id="X6NU47"/>
<evidence type="ECO:0000313" key="2">
    <source>
        <dbReference type="EMBL" id="ETO29526.1"/>
    </source>
</evidence>
<dbReference type="Proteomes" id="UP000023152">
    <property type="component" value="Unassembled WGS sequence"/>
</dbReference>
<feature type="compositionally biased region" description="Low complexity" evidence="1">
    <location>
        <begin position="125"/>
        <end position="154"/>
    </location>
</feature>
<evidence type="ECO:0000256" key="1">
    <source>
        <dbReference type="SAM" id="MobiDB-lite"/>
    </source>
</evidence>
<feature type="region of interest" description="Disordered" evidence="1">
    <location>
        <begin position="71"/>
        <end position="95"/>
    </location>
</feature>
<name>X6NU47_RETFI</name>
<dbReference type="EMBL" id="ASPP01006003">
    <property type="protein sequence ID" value="ETO29526.1"/>
    <property type="molecule type" value="Genomic_DNA"/>
</dbReference>
<feature type="compositionally biased region" description="Acidic residues" evidence="1">
    <location>
        <begin position="161"/>
        <end position="171"/>
    </location>
</feature>
<keyword evidence="3" id="KW-1185">Reference proteome</keyword>
<feature type="region of interest" description="Disordered" evidence="1">
    <location>
        <begin position="120"/>
        <end position="190"/>
    </location>
</feature>
<feature type="compositionally biased region" description="Basic and acidic residues" evidence="1">
    <location>
        <begin position="172"/>
        <end position="190"/>
    </location>
</feature>
<protein>
    <submittedName>
        <fullName evidence="2">Uncharacterized protein</fullName>
    </submittedName>
</protein>
<reference evidence="2 3" key="1">
    <citation type="journal article" date="2013" name="Curr. Biol.">
        <title>The Genome of the Foraminiferan Reticulomyxa filosa.</title>
        <authorList>
            <person name="Glockner G."/>
            <person name="Hulsmann N."/>
            <person name="Schleicher M."/>
            <person name="Noegel A.A."/>
            <person name="Eichinger L."/>
            <person name="Gallinger C."/>
            <person name="Pawlowski J."/>
            <person name="Sierra R."/>
            <person name="Euteneuer U."/>
            <person name="Pillet L."/>
            <person name="Moustafa A."/>
            <person name="Platzer M."/>
            <person name="Groth M."/>
            <person name="Szafranski K."/>
            <person name="Schliwa M."/>
        </authorList>
    </citation>
    <scope>NUCLEOTIDE SEQUENCE [LARGE SCALE GENOMIC DNA]</scope>
</reference>
<gene>
    <name evidence="2" type="ORF">RFI_07593</name>
</gene>
<comment type="caution">
    <text evidence="2">The sequence shown here is derived from an EMBL/GenBank/DDBJ whole genome shotgun (WGS) entry which is preliminary data.</text>
</comment>
<proteinExistence type="predicted"/>
<accession>X6NU47</accession>